<sequence length="247" mass="27128">MLEIKNLDKRFGAIHVTKDVSLRLKAGERRVILGPNGAGKTTLFNQLVGEITPDKGKVILDSQDITPLDVPARARAGLSRSYQKNTLFDGLTCRENLALAAACKTGAVRSVFRDALRDKAVREIVEETAVLVHMTPYLDQRVSEISYGIRRQLEVGVALATQPLVVLMDEPTSGIGPEMSHAFHTMINDLPRDLTLLIIEHDMDLAFDVADSITVLNYGEVVFDGAPDEARGSSLLRDIYLGSWEDA</sequence>
<dbReference type="InterPro" id="IPR051120">
    <property type="entry name" value="ABC_AA/LPS_Transport"/>
</dbReference>
<keyword evidence="2" id="KW-0547">Nucleotide-binding</keyword>
<dbReference type="SUPFAM" id="SSF52540">
    <property type="entry name" value="P-loop containing nucleoside triphosphate hydrolases"/>
    <property type="match status" value="1"/>
</dbReference>
<feature type="domain" description="ABC transporter" evidence="4">
    <location>
        <begin position="2"/>
        <end position="243"/>
    </location>
</feature>
<dbReference type="GO" id="GO:0016887">
    <property type="term" value="F:ATP hydrolysis activity"/>
    <property type="evidence" value="ECO:0007669"/>
    <property type="project" value="InterPro"/>
</dbReference>
<protein>
    <submittedName>
        <fullName evidence="5">Putative branched-chain amino acid transporter, ATP-binding protein</fullName>
    </submittedName>
</protein>
<dbReference type="EMBL" id="CP010728">
    <property type="protein sequence ID" value="AUR01623.1"/>
    <property type="molecule type" value="Genomic_DNA"/>
</dbReference>
<organism evidence="5 6">
    <name type="scientific">Phaeobacter inhibens</name>
    <dbReference type="NCBI Taxonomy" id="221822"/>
    <lineage>
        <taxon>Bacteria</taxon>
        <taxon>Pseudomonadati</taxon>
        <taxon>Pseudomonadota</taxon>
        <taxon>Alphaproteobacteria</taxon>
        <taxon>Rhodobacterales</taxon>
        <taxon>Roseobacteraceae</taxon>
        <taxon>Phaeobacter</taxon>
    </lineage>
</organism>
<dbReference type="GO" id="GO:0005524">
    <property type="term" value="F:ATP binding"/>
    <property type="evidence" value="ECO:0007669"/>
    <property type="project" value="UniProtKB-KW"/>
</dbReference>
<dbReference type="SMART" id="SM00382">
    <property type="entry name" value="AAA"/>
    <property type="match status" value="1"/>
</dbReference>
<name>A0A2I7KGA4_9RHOB</name>
<dbReference type="PANTHER" id="PTHR45772:SF2">
    <property type="entry name" value="ABC TRANSPORTER ATP-BINDING PROTEIN"/>
    <property type="match status" value="1"/>
</dbReference>
<reference evidence="5 6" key="1">
    <citation type="journal article" date="2017" name="Front. Microbiol.">
        <title>Phaeobacter piscinae sp. nov., a species of the Roseobacter group and potential aquaculture probiont.</title>
        <authorList>
            <person name="Sonnenschein E.C."/>
            <person name="Phippen C.B.W."/>
            <person name="Nielsen K.F."/>
            <person name="Mateiu R.V."/>
            <person name="Melchiorsen J."/>
            <person name="Gram L."/>
            <person name="Overmann J."/>
            <person name="Freese H.M."/>
        </authorList>
    </citation>
    <scope>NUCLEOTIDE SEQUENCE [LARGE SCALE GENOMIC DNA]</scope>
    <source>
        <strain evidence="5 6">P88</strain>
        <plasmid evidence="6">pp88_c</plasmid>
    </source>
</reference>
<dbReference type="PANTHER" id="PTHR45772">
    <property type="entry name" value="CONSERVED COMPONENT OF ABC TRANSPORTER FOR NATURAL AMINO ACIDS-RELATED"/>
    <property type="match status" value="1"/>
</dbReference>
<geneLocation type="plasmid" evidence="6">
    <name>pp88_c</name>
</geneLocation>
<evidence type="ECO:0000256" key="3">
    <source>
        <dbReference type="ARBA" id="ARBA00022840"/>
    </source>
</evidence>
<evidence type="ECO:0000313" key="6">
    <source>
        <dbReference type="Proteomes" id="UP000236447"/>
    </source>
</evidence>
<evidence type="ECO:0000256" key="1">
    <source>
        <dbReference type="ARBA" id="ARBA00022448"/>
    </source>
</evidence>
<dbReference type="RefSeq" id="WP_102884668.1">
    <property type="nucleotide sequence ID" value="NZ_CP010728.1"/>
</dbReference>
<accession>A0A2I7KGA4</accession>
<dbReference type="AlphaFoldDB" id="A0A2I7KGA4"/>
<evidence type="ECO:0000256" key="2">
    <source>
        <dbReference type="ARBA" id="ARBA00022741"/>
    </source>
</evidence>
<dbReference type="InterPro" id="IPR003439">
    <property type="entry name" value="ABC_transporter-like_ATP-bd"/>
</dbReference>
<dbReference type="PROSITE" id="PS50893">
    <property type="entry name" value="ABC_TRANSPORTER_2"/>
    <property type="match status" value="1"/>
</dbReference>
<dbReference type="Gene3D" id="3.40.50.300">
    <property type="entry name" value="P-loop containing nucleotide triphosphate hydrolases"/>
    <property type="match status" value="1"/>
</dbReference>
<evidence type="ECO:0000313" key="5">
    <source>
        <dbReference type="EMBL" id="AUR01623.1"/>
    </source>
</evidence>
<dbReference type="GO" id="GO:0005886">
    <property type="term" value="C:plasma membrane"/>
    <property type="evidence" value="ECO:0007669"/>
    <property type="project" value="TreeGrafter"/>
</dbReference>
<dbReference type="Pfam" id="PF00005">
    <property type="entry name" value="ABC_tran"/>
    <property type="match status" value="1"/>
</dbReference>
<gene>
    <name evidence="5" type="ORF">PhaeoP88_04311</name>
</gene>
<keyword evidence="5" id="KW-0614">Plasmid</keyword>
<dbReference type="Proteomes" id="UP000236447">
    <property type="component" value="Plasmid pP88_c"/>
</dbReference>
<keyword evidence="3 5" id="KW-0067">ATP-binding</keyword>
<reference evidence="5 6" key="2">
    <citation type="journal article" date="2017" name="Genome Biol. Evol.">
        <title>Trajectories and Drivers of Genome Evolution in Surface-Associated Marine Phaeobacter.</title>
        <authorList>
            <person name="Freese H.M."/>
            <person name="Sikorski J."/>
            <person name="Bunk B."/>
            <person name="Scheuner C."/>
            <person name="Meier-Kolthoff J.P."/>
            <person name="Sproer C."/>
            <person name="Gram L."/>
            <person name="Overmann J."/>
        </authorList>
    </citation>
    <scope>NUCLEOTIDE SEQUENCE [LARGE SCALE GENOMIC DNA]</scope>
    <source>
        <strain evidence="5 6">P88</strain>
        <plasmid evidence="6">pp88_c</plasmid>
    </source>
</reference>
<keyword evidence="1" id="KW-0813">Transport</keyword>
<proteinExistence type="predicted"/>
<dbReference type="InterPro" id="IPR027417">
    <property type="entry name" value="P-loop_NTPase"/>
</dbReference>
<evidence type="ECO:0000259" key="4">
    <source>
        <dbReference type="PROSITE" id="PS50893"/>
    </source>
</evidence>
<dbReference type="InterPro" id="IPR003593">
    <property type="entry name" value="AAA+_ATPase"/>
</dbReference>